<dbReference type="PANTHER" id="PTHR20997">
    <property type="entry name" value="EG:BACR42I17.2 PROTEIN-RELATED"/>
    <property type="match status" value="1"/>
</dbReference>
<dbReference type="InterPro" id="IPR009832">
    <property type="entry name" value="DUF1397"/>
</dbReference>
<reference evidence="2" key="1">
    <citation type="journal article" date="2023" name="Genome Biol. Evol.">
        <title>Long-read-based Genome Assembly of Drosophila gunungcola Reveals Fewer Chemosensory Genes in Flower-breeding Species.</title>
        <authorList>
            <person name="Negi A."/>
            <person name="Liao B.Y."/>
            <person name="Yeh S.D."/>
        </authorList>
    </citation>
    <scope>NUCLEOTIDE SEQUENCE</scope>
    <source>
        <strain evidence="2">Sukarami</strain>
    </source>
</reference>
<dbReference type="Pfam" id="PF07165">
    <property type="entry name" value="DUF1397"/>
    <property type="match status" value="1"/>
</dbReference>
<keyword evidence="1" id="KW-0812">Transmembrane</keyword>
<evidence type="ECO:0000313" key="2">
    <source>
        <dbReference type="EMBL" id="KAI8035320.1"/>
    </source>
</evidence>
<gene>
    <name evidence="2" type="ORF">M5D96_011868</name>
</gene>
<feature type="transmembrane region" description="Helical" evidence="1">
    <location>
        <begin position="6"/>
        <end position="23"/>
    </location>
</feature>
<dbReference type="Proteomes" id="UP001059596">
    <property type="component" value="Unassembled WGS sequence"/>
</dbReference>
<name>A0A9P9YEA0_9MUSC</name>
<accession>A0A9P9YEA0</accession>
<dbReference type="EMBL" id="JAMKOV010000039">
    <property type="protein sequence ID" value="KAI8035320.1"/>
    <property type="molecule type" value="Genomic_DNA"/>
</dbReference>
<evidence type="ECO:0000313" key="3">
    <source>
        <dbReference type="Proteomes" id="UP001059596"/>
    </source>
</evidence>
<sequence length="303" mass="34196">MNRTFLANAICVISLVLLNNIGIRGQLDIEQIQTQLPEQLSKSNFSINDAKELIRNKCIEVAGEEAGGQAYDEIESGFVVLGECLNGIVNFTAIQQEIQEASPKGELDVVFNKYCIRRSNAVECIDEFTAKVTPCLVEEEREGQDVFKRIIQSLLNFVCHKDGDQIALFIAEQGPECIESQKDNIQQCVNSTFSEYLNFSDLQDNRIKSIPKLTVGQKQCDEMMTLQSCVVNKLEKCEDITPANLVESMFNFIRNQTLCRDNQKSPLIAEASGSRGTQKIPLNVFCYLGFYWFILRFAFQKSP</sequence>
<dbReference type="OrthoDB" id="6512861at2759"/>
<dbReference type="AlphaFoldDB" id="A0A9P9YEA0"/>
<proteinExistence type="predicted"/>
<comment type="caution">
    <text evidence="2">The sequence shown here is derived from an EMBL/GenBank/DDBJ whole genome shotgun (WGS) entry which is preliminary data.</text>
</comment>
<dbReference type="PANTHER" id="PTHR20997:SF2">
    <property type="entry name" value="EG:BACR42I17.2 PROTEIN-RELATED"/>
    <property type="match status" value="1"/>
</dbReference>
<feature type="transmembrane region" description="Helical" evidence="1">
    <location>
        <begin position="280"/>
        <end position="299"/>
    </location>
</feature>
<keyword evidence="3" id="KW-1185">Reference proteome</keyword>
<evidence type="ECO:0000256" key="1">
    <source>
        <dbReference type="SAM" id="Phobius"/>
    </source>
</evidence>
<organism evidence="2 3">
    <name type="scientific">Drosophila gunungcola</name>
    <name type="common">fruit fly</name>
    <dbReference type="NCBI Taxonomy" id="103775"/>
    <lineage>
        <taxon>Eukaryota</taxon>
        <taxon>Metazoa</taxon>
        <taxon>Ecdysozoa</taxon>
        <taxon>Arthropoda</taxon>
        <taxon>Hexapoda</taxon>
        <taxon>Insecta</taxon>
        <taxon>Pterygota</taxon>
        <taxon>Neoptera</taxon>
        <taxon>Endopterygota</taxon>
        <taxon>Diptera</taxon>
        <taxon>Brachycera</taxon>
        <taxon>Muscomorpha</taxon>
        <taxon>Ephydroidea</taxon>
        <taxon>Drosophilidae</taxon>
        <taxon>Drosophila</taxon>
        <taxon>Sophophora</taxon>
    </lineage>
</organism>
<keyword evidence="1" id="KW-0472">Membrane</keyword>
<protein>
    <submittedName>
        <fullName evidence="2">Uncharacterized protein</fullName>
    </submittedName>
</protein>
<keyword evidence="1" id="KW-1133">Transmembrane helix</keyword>